<keyword evidence="2" id="KW-1185">Reference proteome</keyword>
<protein>
    <submittedName>
        <fullName evidence="1">Uncharacterized protein</fullName>
    </submittedName>
</protein>
<comment type="caution">
    <text evidence="1">The sequence shown here is derived from an EMBL/GenBank/DDBJ whole genome shotgun (WGS) entry which is preliminary data.</text>
</comment>
<proteinExistence type="predicted"/>
<dbReference type="VEuPathDB" id="FungiDB:FUN_020899"/>
<name>A0A2I1HS02_9GLOM</name>
<evidence type="ECO:0000313" key="2">
    <source>
        <dbReference type="Proteomes" id="UP000234323"/>
    </source>
</evidence>
<reference evidence="1 2" key="1">
    <citation type="submission" date="2015-10" db="EMBL/GenBank/DDBJ databases">
        <title>Genome analyses suggest a sexual origin of heterokaryosis in a supposedly ancient asexual fungus.</title>
        <authorList>
            <person name="Ropars J."/>
            <person name="Sedzielewska K."/>
            <person name="Noel J."/>
            <person name="Charron P."/>
            <person name="Farinelli L."/>
            <person name="Marton T."/>
            <person name="Kruger M."/>
            <person name="Pelin A."/>
            <person name="Brachmann A."/>
            <person name="Corradi N."/>
        </authorList>
    </citation>
    <scope>NUCLEOTIDE SEQUENCE [LARGE SCALE GENOMIC DNA]</scope>
    <source>
        <strain evidence="1 2">A4</strain>
    </source>
</reference>
<organism evidence="1 2">
    <name type="scientific">Rhizophagus irregularis</name>
    <dbReference type="NCBI Taxonomy" id="588596"/>
    <lineage>
        <taxon>Eukaryota</taxon>
        <taxon>Fungi</taxon>
        <taxon>Fungi incertae sedis</taxon>
        <taxon>Mucoromycota</taxon>
        <taxon>Glomeromycotina</taxon>
        <taxon>Glomeromycetes</taxon>
        <taxon>Glomerales</taxon>
        <taxon>Glomeraceae</taxon>
        <taxon>Rhizophagus</taxon>
    </lineage>
</organism>
<dbReference type="VEuPathDB" id="FungiDB:RhiirFUN_006420"/>
<evidence type="ECO:0000313" key="1">
    <source>
        <dbReference type="EMBL" id="PKY61642.1"/>
    </source>
</evidence>
<dbReference type="VEuPathDB" id="FungiDB:RhiirA1_449145"/>
<dbReference type="Proteomes" id="UP000234323">
    <property type="component" value="Unassembled WGS sequence"/>
</dbReference>
<gene>
    <name evidence="1" type="ORF">RhiirA4_486902</name>
</gene>
<accession>A0A2I1HS02</accession>
<dbReference type="EMBL" id="LLXI01005649">
    <property type="protein sequence ID" value="PKY61642.1"/>
    <property type="molecule type" value="Genomic_DNA"/>
</dbReference>
<sequence length="225" mass="25053">MLCSKVSIAEQVLSVNNCKFSKGVNNKIDLIIILGKILDIKPADLPSHPVCVVTVGTATDVPVISDMHGVKIDCLINDYLSKDKIVEIPITIFHPFENHLKNKTTNVRCGSALFFSGEMATVDGQLYLELHNFFIFKRSRQPAAKYKPFRPNRMTNLADIATNLITINSDDNEHKEMDVNLFDKEIDEVSNSEDINKSAEKLSGSTCLIRHDSDQQAAAAIYIKS</sequence>
<dbReference type="AlphaFoldDB" id="A0A2I1HS02"/>